<organism evidence="2 3">
    <name type="scientific">Penicillium fimorum</name>
    <dbReference type="NCBI Taxonomy" id="1882269"/>
    <lineage>
        <taxon>Eukaryota</taxon>
        <taxon>Fungi</taxon>
        <taxon>Dikarya</taxon>
        <taxon>Ascomycota</taxon>
        <taxon>Pezizomycotina</taxon>
        <taxon>Eurotiomycetes</taxon>
        <taxon>Eurotiomycetidae</taxon>
        <taxon>Eurotiales</taxon>
        <taxon>Aspergillaceae</taxon>
        <taxon>Penicillium</taxon>
    </lineage>
</organism>
<reference evidence="2" key="1">
    <citation type="submission" date="2022-12" db="EMBL/GenBank/DDBJ databases">
        <authorList>
            <person name="Petersen C."/>
        </authorList>
    </citation>
    <scope>NUCLEOTIDE SEQUENCE</scope>
    <source>
        <strain evidence="2">IBT 29495</strain>
    </source>
</reference>
<evidence type="ECO:0000256" key="1">
    <source>
        <dbReference type="SAM" id="MobiDB-lite"/>
    </source>
</evidence>
<evidence type="ECO:0000313" key="3">
    <source>
        <dbReference type="Proteomes" id="UP001149954"/>
    </source>
</evidence>
<gene>
    <name evidence="2" type="ORF">N7463_004993</name>
</gene>
<comment type="caution">
    <text evidence="2">The sequence shown here is derived from an EMBL/GenBank/DDBJ whole genome shotgun (WGS) entry which is preliminary data.</text>
</comment>
<dbReference type="AlphaFoldDB" id="A0A9W9XRR5"/>
<dbReference type="EMBL" id="JAPWDS010000003">
    <property type="protein sequence ID" value="KAJ5502119.1"/>
    <property type="molecule type" value="Genomic_DNA"/>
</dbReference>
<reference evidence="2" key="2">
    <citation type="journal article" date="2023" name="IMA Fungus">
        <title>Comparative genomic study of the Penicillium genus elucidates a diverse pangenome and 15 lateral gene transfer events.</title>
        <authorList>
            <person name="Petersen C."/>
            <person name="Sorensen T."/>
            <person name="Nielsen M.R."/>
            <person name="Sondergaard T.E."/>
            <person name="Sorensen J.L."/>
            <person name="Fitzpatrick D.A."/>
            <person name="Frisvad J.C."/>
            <person name="Nielsen K.L."/>
        </authorList>
    </citation>
    <scope>NUCLEOTIDE SEQUENCE</scope>
    <source>
        <strain evidence="2">IBT 29495</strain>
    </source>
</reference>
<proteinExistence type="predicted"/>
<feature type="compositionally biased region" description="Basic and acidic residues" evidence="1">
    <location>
        <begin position="110"/>
        <end position="140"/>
    </location>
</feature>
<dbReference type="Proteomes" id="UP001149954">
    <property type="component" value="Unassembled WGS sequence"/>
</dbReference>
<dbReference type="OrthoDB" id="4366534at2759"/>
<evidence type="ECO:0000313" key="2">
    <source>
        <dbReference type="EMBL" id="KAJ5502119.1"/>
    </source>
</evidence>
<sequence>MYEDSNATKDRRVDCLTSFETSCLPRQIMVGQGREISSSGREAKGVQPHMQAFHLRDISGKREVEPSQRPVILRLDRHTCPNEDTQQAITIPFTRLQKTYGMGNAINRGNQERSRSGKEFQVQQEKHKEVFREGGHDKHDKWHAHTGPTRTRAGQITTK</sequence>
<feature type="compositionally biased region" description="Polar residues" evidence="1">
    <location>
        <begin position="148"/>
        <end position="159"/>
    </location>
</feature>
<protein>
    <submittedName>
        <fullName evidence="2">Uncharacterized protein</fullName>
    </submittedName>
</protein>
<accession>A0A9W9XRR5</accession>
<feature type="region of interest" description="Disordered" evidence="1">
    <location>
        <begin position="104"/>
        <end position="159"/>
    </location>
</feature>
<keyword evidence="3" id="KW-1185">Reference proteome</keyword>
<name>A0A9W9XRR5_9EURO</name>